<dbReference type="Proteomes" id="UP000587070">
    <property type="component" value="Unassembled WGS sequence"/>
</dbReference>
<dbReference type="OrthoDB" id="143770at2"/>
<evidence type="ECO:0000313" key="6">
    <source>
        <dbReference type="Proteomes" id="UP000587070"/>
    </source>
</evidence>
<keyword evidence="6" id="KW-1185">Reference proteome</keyword>
<proteinExistence type="inferred from homology"/>
<dbReference type="GO" id="GO:0016491">
    <property type="term" value="F:oxidoreductase activity"/>
    <property type="evidence" value="ECO:0007669"/>
    <property type="project" value="UniProtKB-KW"/>
</dbReference>
<evidence type="ECO:0000256" key="3">
    <source>
        <dbReference type="ARBA" id="ARBA00023002"/>
    </source>
</evidence>
<dbReference type="Gene3D" id="3.30.465.10">
    <property type="match status" value="1"/>
</dbReference>
<dbReference type="PANTHER" id="PTHR13878:SF53">
    <property type="entry name" value="CYTOKININ DEHYDROGENASE 6"/>
    <property type="match status" value="1"/>
</dbReference>
<gene>
    <name evidence="5" type="ORF">GGD90_002164</name>
</gene>
<dbReference type="SUPFAM" id="SSF56176">
    <property type="entry name" value="FAD-binding/transporter-associated domain-like"/>
    <property type="match status" value="1"/>
</dbReference>
<sequence length="432" mass="46006">MALNAWGRLPVAPAARELRRSERAAPLPAVDGSLLAFGNGRSYGDVCLNSGGTLLATRGCDRFIDFRVEADGSATLACDAGVLLADIIDVFLPRGWFLPVTPGTRFVTVGGAIANDVHGKNHHRAGSFGNHLRACELLRSDGSRRRCAPDENAELFAATIGGLGLTGLIVSAEIALRRVDSAALTVENTRFHGLDEFFALNAAAEAAHEYAVAWIDCLARRPRGIFMAADHAPAGCVAKAPGAARRAPFTPPLSPLNKLTLAAFNAAYYHKPLPAHATTHLLPYFYPLDGILDWNRLYGKRGFYQYQCVVPRSAASAIDEMLRAIAASGQGSLLAVLKTFGNVASPGLLSFPMPGITLALDFPERGAATAALFARLDAIVAAAGGRLYPAKDARMPAALFGAGYPRLEEFSRHVDPKFSSNFWRRVSAALPA</sequence>
<dbReference type="AlphaFoldDB" id="A0A840GHX1"/>
<dbReference type="GO" id="GO:0071949">
    <property type="term" value="F:FAD binding"/>
    <property type="evidence" value="ECO:0007669"/>
    <property type="project" value="InterPro"/>
</dbReference>
<dbReference type="Pfam" id="PF01565">
    <property type="entry name" value="FAD_binding_4"/>
    <property type="match status" value="1"/>
</dbReference>
<name>A0A840GHX1_RHOTE</name>
<keyword evidence="3" id="KW-0560">Oxidoreductase</keyword>
<dbReference type="PROSITE" id="PS51387">
    <property type="entry name" value="FAD_PCMH"/>
    <property type="match status" value="1"/>
</dbReference>
<accession>A0A840GHX1</accession>
<dbReference type="InterPro" id="IPR006094">
    <property type="entry name" value="Oxid_FAD_bind_N"/>
</dbReference>
<organism evidence="5 6">
    <name type="scientific">Rhodocyclus tenuis</name>
    <name type="common">Rhodospirillum tenue</name>
    <dbReference type="NCBI Taxonomy" id="1066"/>
    <lineage>
        <taxon>Bacteria</taxon>
        <taxon>Pseudomonadati</taxon>
        <taxon>Pseudomonadota</taxon>
        <taxon>Betaproteobacteria</taxon>
        <taxon>Rhodocyclales</taxon>
        <taxon>Rhodocyclaceae</taxon>
        <taxon>Rhodocyclus</taxon>
    </lineage>
</organism>
<comment type="caution">
    <text evidence="5">The sequence shown here is derived from an EMBL/GenBank/DDBJ whole genome shotgun (WGS) entry which is preliminary data.</text>
</comment>
<evidence type="ECO:0000313" key="5">
    <source>
        <dbReference type="EMBL" id="MBB4247779.1"/>
    </source>
</evidence>
<comment type="similarity">
    <text evidence="1">Belongs to the oxygen-dependent FAD-linked oxidoreductase family.</text>
</comment>
<dbReference type="InterPro" id="IPR036318">
    <property type="entry name" value="FAD-bd_PCMH-like_sf"/>
</dbReference>
<evidence type="ECO:0000256" key="2">
    <source>
        <dbReference type="ARBA" id="ARBA00022827"/>
    </source>
</evidence>
<dbReference type="PANTHER" id="PTHR13878">
    <property type="entry name" value="GULONOLACTONE OXIDASE"/>
    <property type="match status" value="1"/>
</dbReference>
<protein>
    <submittedName>
        <fullName evidence="5">FAD/FMN-containing dehydrogenase</fullName>
    </submittedName>
</protein>
<dbReference type="InterPro" id="IPR050432">
    <property type="entry name" value="FAD-linked_Oxidoreductases_BP"/>
</dbReference>
<feature type="domain" description="FAD-binding PCMH-type" evidence="4">
    <location>
        <begin position="1"/>
        <end position="179"/>
    </location>
</feature>
<keyword evidence="2" id="KW-0285">Flavoprotein</keyword>
<keyword evidence="2" id="KW-0274">FAD</keyword>
<dbReference type="EMBL" id="JACIGE010000007">
    <property type="protein sequence ID" value="MBB4247779.1"/>
    <property type="molecule type" value="Genomic_DNA"/>
</dbReference>
<reference evidence="5 6" key="1">
    <citation type="submission" date="2020-08" db="EMBL/GenBank/DDBJ databases">
        <title>Genome sequencing of Purple Non-Sulfur Bacteria from various extreme environments.</title>
        <authorList>
            <person name="Mayer M."/>
        </authorList>
    </citation>
    <scope>NUCLEOTIDE SEQUENCE [LARGE SCALE GENOMIC DNA]</scope>
    <source>
        <strain evidence="5 6">2761</strain>
    </source>
</reference>
<dbReference type="InterPro" id="IPR016166">
    <property type="entry name" value="FAD-bd_PCMH"/>
</dbReference>
<evidence type="ECO:0000256" key="1">
    <source>
        <dbReference type="ARBA" id="ARBA00005466"/>
    </source>
</evidence>
<evidence type="ECO:0000259" key="4">
    <source>
        <dbReference type="PROSITE" id="PS51387"/>
    </source>
</evidence>
<dbReference type="InterPro" id="IPR016169">
    <property type="entry name" value="FAD-bd_PCMH_sub2"/>
</dbReference>
<dbReference type="RefSeq" id="WP_153116741.1">
    <property type="nucleotide sequence ID" value="NZ_JACIGE010000007.1"/>
</dbReference>